<organism evidence="8 9">
    <name type="scientific">Apatococcus fuscideae</name>
    <dbReference type="NCBI Taxonomy" id="2026836"/>
    <lineage>
        <taxon>Eukaryota</taxon>
        <taxon>Viridiplantae</taxon>
        <taxon>Chlorophyta</taxon>
        <taxon>core chlorophytes</taxon>
        <taxon>Trebouxiophyceae</taxon>
        <taxon>Chlorellales</taxon>
        <taxon>Chlorellaceae</taxon>
        <taxon>Apatococcus</taxon>
    </lineage>
</organism>
<keyword evidence="1" id="KW-0805">Transcription regulation</keyword>
<dbReference type="AlphaFoldDB" id="A0AAW1TB49"/>
<keyword evidence="4" id="KW-0539">Nucleus</keyword>
<evidence type="ECO:0000256" key="4">
    <source>
        <dbReference type="ARBA" id="ARBA00023242"/>
    </source>
</evidence>
<dbReference type="PANTHER" id="PTHR45764">
    <property type="entry name" value="BZIP TRANSCRIPTION FACTOR 44"/>
    <property type="match status" value="1"/>
</dbReference>
<dbReference type="GO" id="GO:0003677">
    <property type="term" value="F:DNA binding"/>
    <property type="evidence" value="ECO:0007669"/>
    <property type="project" value="UniProtKB-KW"/>
</dbReference>
<evidence type="ECO:0000256" key="3">
    <source>
        <dbReference type="ARBA" id="ARBA00023163"/>
    </source>
</evidence>
<sequence length="286" mass="30747">MQSARGVGYPPVYLNTRLHNSYSSSIRTMGQQPLSQLLALSCDTGSSDSELEPHLPAGLVVKRREKRRAANREAARRLRQRRQEQVLQLEGELAESRKATEHVTRKLGHVQSAHRKSVAEAQTLRAELAGLKMSMGLSAPLAQLDVASAALAANTGVLPSAHLLAMPAPLFPTGIFAASTLAAKQAFSNQMDAQQLRPCATSSPVSGYEHLDAPARGLLDAVALHFHDEVEAGIGCETPDSIHEHGKGFPKRLRSTGSRHSEVHSYETINAPAHQPGKGTRGRTAS</sequence>
<evidence type="ECO:0000313" key="9">
    <source>
        <dbReference type="Proteomes" id="UP001485043"/>
    </source>
</evidence>
<keyword evidence="5" id="KW-0175">Coiled coil</keyword>
<dbReference type="InterPro" id="IPR046347">
    <property type="entry name" value="bZIP_sf"/>
</dbReference>
<dbReference type="EMBL" id="JALJOV010000184">
    <property type="protein sequence ID" value="KAK9866163.1"/>
    <property type="molecule type" value="Genomic_DNA"/>
</dbReference>
<dbReference type="PROSITE" id="PS50217">
    <property type="entry name" value="BZIP"/>
    <property type="match status" value="1"/>
</dbReference>
<dbReference type="PROSITE" id="PS00036">
    <property type="entry name" value="BZIP_BASIC"/>
    <property type="match status" value="1"/>
</dbReference>
<name>A0AAW1TB49_9CHLO</name>
<dbReference type="Proteomes" id="UP001485043">
    <property type="component" value="Unassembled WGS sequence"/>
</dbReference>
<dbReference type="GO" id="GO:0003700">
    <property type="term" value="F:DNA-binding transcription factor activity"/>
    <property type="evidence" value="ECO:0007669"/>
    <property type="project" value="InterPro"/>
</dbReference>
<evidence type="ECO:0000256" key="5">
    <source>
        <dbReference type="SAM" id="Coils"/>
    </source>
</evidence>
<feature type="coiled-coil region" evidence="5">
    <location>
        <begin position="72"/>
        <end position="99"/>
    </location>
</feature>
<keyword evidence="2" id="KW-0238">DNA-binding</keyword>
<dbReference type="InterPro" id="IPR004827">
    <property type="entry name" value="bZIP"/>
</dbReference>
<evidence type="ECO:0000313" key="8">
    <source>
        <dbReference type="EMBL" id="KAK9866163.1"/>
    </source>
</evidence>
<dbReference type="PANTHER" id="PTHR45764:SF38">
    <property type="entry name" value="BZIP TRANSCRIPTION FACTOR 44"/>
    <property type="match status" value="1"/>
</dbReference>
<feature type="domain" description="BZIP" evidence="7">
    <location>
        <begin position="61"/>
        <end position="111"/>
    </location>
</feature>
<protein>
    <recommendedName>
        <fullName evidence="7">BZIP domain-containing protein</fullName>
    </recommendedName>
</protein>
<evidence type="ECO:0000259" key="7">
    <source>
        <dbReference type="PROSITE" id="PS50217"/>
    </source>
</evidence>
<keyword evidence="3" id="KW-0804">Transcription</keyword>
<comment type="caution">
    <text evidence="8">The sequence shown here is derived from an EMBL/GenBank/DDBJ whole genome shotgun (WGS) entry which is preliminary data.</text>
</comment>
<reference evidence="8 9" key="1">
    <citation type="journal article" date="2024" name="Nat. Commun.">
        <title>Phylogenomics reveals the evolutionary origins of lichenization in chlorophyte algae.</title>
        <authorList>
            <person name="Puginier C."/>
            <person name="Libourel C."/>
            <person name="Otte J."/>
            <person name="Skaloud P."/>
            <person name="Haon M."/>
            <person name="Grisel S."/>
            <person name="Petersen M."/>
            <person name="Berrin J.G."/>
            <person name="Delaux P.M."/>
            <person name="Dal Grande F."/>
            <person name="Keller J."/>
        </authorList>
    </citation>
    <scope>NUCLEOTIDE SEQUENCE [LARGE SCALE GENOMIC DNA]</scope>
    <source>
        <strain evidence="8 9">SAG 2523</strain>
    </source>
</reference>
<keyword evidence="9" id="KW-1185">Reference proteome</keyword>
<dbReference type="Gene3D" id="1.20.5.170">
    <property type="match status" value="1"/>
</dbReference>
<gene>
    <name evidence="8" type="ORF">WJX84_008713</name>
</gene>
<evidence type="ECO:0000256" key="1">
    <source>
        <dbReference type="ARBA" id="ARBA00023015"/>
    </source>
</evidence>
<dbReference type="SMART" id="SM00338">
    <property type="entry name" value="BRLZ"/>
    <property type="match status" value="1"/>
</dbReference>
<evidence type="ECO:0000256" key="2">
    <source>
        <dbReference type="ARBA" id="ARBA00023125"/>
    </source>
</evidence>
<feature type="region of interest" description="Disordered" evidence="6">
    <location>
        <begin position="237"/>
        <end position="286"/>
    </location>
</feature>
<accession>A0AAW1TB49</accession>
<dbReference type="SUPFAM" id="SSF57959">
    <property type="entry name" value="Leucine zipper domain"/>
    <property type="match status" value="1"/>
</dbReference>
<evidence type="ECO:0000256" key="6">
    <source>
        <dbReference type="SAM" id="MobiDB-lite"/>
    </source>
</evidence>
<proteinExistence type="predicted"/>